<dbReference type="PANTHER" id="PTHR15922:SF2">
    <property type="entry name" value="NBAS SUBUNIT OF NRZ TETHERING COMPLEX"/>
    <property type="match status" value="1"/>
</dbReference>
<protein>
    <submittedName>
        <fullName evidence="7">Sec39-domain-containing protein</fullName>
    </submittedName>
</protein>
<keyword evidence="4" id="KW-0653">Protein transport</keyword>
<dbReference type="GO" id="GO:0006890">
    <property type="term" value="P:retrograde vesicle-mediated transport, Golgi to endoplasmic reticulum"/>
    <property type="evidence" value="ECO:0007669"/>
    <property type="project" value="InterPro"/>
</dbReference>
<dbReference type="Proteomes" id="UP000298030">
    <property type="component" value="Unassembled WGS sequence"/>
</dbReference>
<dbReference type="GO" id="GO:0070939">
    <property type="term" value="C:Dsl1/NZR complex"/>
    <property type="evidence" value="ECO:0007669"/>
    <property type="project" value="TreeGrafter"/>
</dbReference>
<comment type="caution">
    <text evidence="7">The sequence shown here is derived from an EMBL/GenBank/DDBJ whole genome shotgun (WGS) entry which is preliminary data.</text>
</comment>
<evidence type="ECO:0000256" key="2">
    <source>
        <dbReference type="ARBA" id="ARBA00022448"/>
    </source>
</evidence>
<dbReference type="OrthoDB" id="27490at2759"/>
<proteinExistence type="predicted"/>
<evidence type="ECO:0000256" key="1">
    <source>
        <dbReference type="ARBA" id="ARBA00004240"/>
    </source>
</evidence>
<sequence length="1019" mass="112594">MATTASSQWEDLDDTEVTADACLDDVWATAACVDRILVDTNAQHALLVHGVSRTEPVLKRCKGFLPRNPSEETESGSSNEDLLTQHFQRIPSDAQLCQLRSVLLERLSRLNTYVELEKAAASSAAEEGGQEEQMEDEMDEWEDDPWAEENVSSTSKRKAPVAQLPFTFPEFLVNGPLTSAKELASQQYFDALHILLQRYHSTLWPHRLAILDLIPEHAPPSSYRQVLPSFDPTLNSEVKWPHNGEPTPSLDFSQLPATLRAIQHSGHSLILSLPDSELLDAGRGELLSSTELTRWYASRVTEIIQTTGMVDVALSLVQHGASQSIDGLDELGEELSLLSRLVYDAPQDSSSPSDWNLDLWRGMLPEEVVQAYLVHSSPESIATDITRLVVPYLFVLETRAERAGRPDPALPERMLSDYVLSAPLELGAAIFEASKPILPAAQRILRNDVDLAKLALACLYGSDSLNEWSTMSRIFECMPAWQTTQDESEEEVADTTLASLGEFVTPTTSRPKCTPKDLLLFFQPLHFQSLSRALDILDIHLESGEILSRWSVPAPLRWFLQSADDLKEQRAWANRMARRAGGNVDPLNTIEDWEWLLDDMLKLTEKSESGIKGAFGLLSREEIVTTFLSGLLSTGKFDIARMLLHHPHGKITLSTQAIEDICLKCSNELYDNASSGNYKVGDMKLAYECLDVPPPSPRIIQEKEFIEATSRICSFHVTSRAGMPISPIEIRLTKDPLSLVSRVLSSNANAYKHIEVMLELASKLGFRDDVTAEVKILAMMADTALQAEDFDPAYEHGQKMVDIIHKLKAETEASMLTTGTNVLEAIEVCWIACFQLGRQPEYRDLGKKMKLLGYSLELCPADKMHDVLTAWRRLQEEDIEAREERLANPNGAIPQSAARSIGILNRNGVGAVAGGLLAGKNVASSLRARLQDLHMPSPPLLSTPDAAALASRTFKSVASNFPFSIGGSHRGPLSQTGSDMSYQAAPASEGPKDHRMEDVGEKASRAFSKGIGWLIGVDE</sequence>
<dbReference type="PANTHER" id="PTHR15922">
    <property type="entry name" value="NEUROBLASTOMA-AMPLIFIED SEQUENCE"/>
    <property type="match status" value="1"/>
</dbReference>
<name>A0A4Y7TYF3_COPMI</name>
<evidence type="ECO:0000313" key="8">
    <source>
        <dbReference type="Proteomes" id="UP000298030"/>
    </source>
</evidence>
<dbReference type="AlphaFoldDB" id="A0A4Y7TYF3"/>
<evidence type="ECO:0000256" key="3">
    <source>
        <dbReference type="ARBA" id="ARBA00022824"/>
    </source>
</evidence>
<dbReference type="GO" id="GO:0015031">
    <property type="term" value="P:protein transport"/>
    <property type="evidence" value="ECO:0007669"/>
    <property type="project" value="UniProtKB-KW"/>
</dbReference>
<keyword evidence="3" id="KW-0256">Endoplasmic reticulum</keyword>
<feature type="domain" description="Sec39" evidence="6">
    <location>
        <begin position="179"/>
        <end position="877"/>
    </location>
</feature>
<dbReference type="STRING" id="71717.A0A4Y7TYF3"/>
<evidence type="ECO:0000313" key="7">
    <source>
        <dbReference type="EMBL" id="TEB39014.1"/>
    </source>
</evidence>
<evidence type="ECO:0000256" key="4">
    <source>
        <dbReference type="ARBA" id="ARBA00022927"/>
    </source>
</evidence>
<accession>A0A4Y7TYF3</accession>
<reference evidence="7 8" key="1">
    <citation type="journal article" date="2019" name="Nat. Ecol. Evol.">
        <title>Megaphylogeny resolves global patterns of mushroom evolution.</title>
        <authorList>
            <person name="Varga T."/>
            <person name="Krizsan K."/>
            <person name="Foldi C."/>
            <person name="Dima B."/>
            <person name="Sanchez-Garcia M."/>
            <person name="Sanchez-Ramirez S."/>
            <person name="Szollosi G.J."/>
            <person name="Szarkandi J.G."/>
            <person name="Papp V."/>
            <person name="Albert L."/>
            <person name="Andreopoulos W."/>
            <person name="Angelini C."/>
            <person name="Antonin V."/>
            <person name="Barry K.W."/>
            <person name="Bougher N.L."/>
            <person name="Buchanan P."/>
            <person name="Buyck B."/>
            <person name="Bense V."/>
            <person name="Catcheside P."/>
            <person name="Chovatia M."/>
            <person name="Cooper J."/>
            <person name="Damon W."/>
            <person name="Desjardin D."/>
            <person name="Finy P."/>
            <person name="Geml J."/>
            <person name="Haridas S."/>
            <person name="Hughes K."/>
            <person name="Justo A."/>
            <person name="Karasinski D."/>
            <person name="Kautmanova I."/>
            <person name="Kiss B."/>
            <person name="Kocsube S."/>
            <person name="Kotiranta H."/>
            <person name="LaButti K.M."/>
            <person name="Lechner B.E."/>
            <person name="Liimatainen K."/>
            <person name="Lipzen A."/>
            <person name="Lukacs Z."/>
            <person name="Mihaltcheva S."/>
            <person name="Morgado L.N."/>
            <person name="Niskanen T."/>
            <person name="Noordeloos M.E."/>
            <person name="Ohm R.A."/>
            <person name="Ortiz-Santana B."/>
            <person name="Ovrebo C."/>
            <person name="Racz N."/>
            <person name="Riley R."/>
            <person name="Savchenko A."/>
            <person name="Shiryaev A."/>
            <person name="Soop K."/>
            <person name="Spirin V."/>
            <person name="Szebenyi C."/>
            <person name="Tomsovsky M."/>
            <person name="Tulloss R.E."/>
            <person name="Uehling J."/>
            <person name="Grigoriev I.V."/>
            <person name="Vagvolgyi C."/>
            <person name="Papp T."/>
            <person name="Martin F.M."/>
            <person name="Miettinen O."/>
            <person name="Hibbett D.S."/>
            <person name="Nagy L.G."/>
        </authorList>
    </citation>
    <scope>NUCLEOTIDE SEQUENCE [LARGE SCALE GENOMIC DNA]</scope>
    <source>
        <strain evidence="7 8">FP101781</strain>
    </source>
</reference>
<feature type="region of interest" description="Disordered" evidence="5">
    <location>
        <begin position="968"/>
        <end position="995"/>
    </location>
</feature>
<evidence type="ECO:0000259" key="6">
    <source>
        <dbReference type="Pfam" id="PF08314"/>
    </source>
</evidence>
<keyword evidence="2" id="KW-0813">Transport</keyword>
<keyword evidence="8" id="KW-1185">Reference proteome</keyword>
<dbReference type="EMBL" id="QPFP01000002">
    <property type="protein sequence ID" value="TEB39014.1"/>
    <property type="molecule type" value="Genomic_DNA"/>
</dbReference>
<dbReference type="GO" id="GO:0000149">
    <property type="term" value="F:SNARE binding"/>
    <property type="evidence" value="ECO:0007669"/>
    <property type="project" value="TreeGrafter"/>
</dbReference>
<gene>
    <name evidence="7" type="ORF">FA13DRAFT_1724967</name>
</gene>
<dbReference type="InterPro" id="IPR013244">
    <property type="entry name" value="Sec39_domain"/>
</dbReference>
<organism evidence="7 8">
    <name type="scientific">Coprinellus micaceus</name>
    <name type="common">Glistening ink-cap mushroom</name>
    <name type="synonym">Coprinus micaceus</name>
    <dbReference type="NCBI Taxonomy" id="71717"/>
    <lineage>
        <taxon>Eukaryota</taxon>
        <taxon>Fungi</taxon>
        <taxon>Dikarya</taxon>
        <taxon>Basidiomycota</taxon>
        <taxon>Agaricomycotina</taxon>
        <taxon>Agaricomycetes</taxon>
        <taxon>Agaricomycetidae</taxon>
        <taxon>Agaricales</taxon>
        <taxon>Agaricineae</taxon>
        <taxon>Psathyrellaceae</taxon>
        <taxon>Coprinellus</taxon>
    </lineage>
</organism>
<dbReference type="Pfam" id="PF08314">
    <property type="entry name" value="Sec39"/>
    <property type="match status" value="1"/>
</dbReference>
<evidence type="ECO:0000256" key="5">
    <source>
        <dbReference type="SAM" id="MobiDB-lite"/>
    </source>
</evidence>
<comment type="subcellular location">
    <subcellularLocation>
        <location evidence="1">Endoplasmic reticulum</location>
    </subcellularLocation>
</comment>